<sequence length="248" mass="27775">MGYSTDEVWPKTDSINSRSFDEDLNQNLDPSLQQRIASLTLEGSGTKTPNKEDQSLNNRKMFVQQNEEKLSCKAQSGVDNSNSDEDLLEDLALLRKFGSSNAVSPITESLSMKDTKSFVGQRDKNAKSKTQSLVTKEILSQDFSLDNEDLGDNISESGSTLSRIHEATTSKVNLKNESKPDKEREIQDLLSMLVKERPCGNESQTAQLHIGRQERNVESMSVRKEREIQELLSMLVKERPCGNESQTA</sequence>
<evidence type="ECO:0000256" key="1">
    <source>
        <dbReference type="SAM" id="MobiDB-lite"/>
    </source>
</evidence>
<keyword evidence="3" id="KW-1185">Reference proteome</keyword>
<name>A0AAV4F163_9GAST</name>
<feature type="region of interest" description="Disordered" evidence="1">
    <location>
        <begin position="1"/>
        <end position="28"/>
    </location>
</feature>
<evidence type="ECO:0000313" key="2">
    <source>
        <dbReference type="EMBL" id="GFR67093.1"/>
    </source>
</evidence>
<organism evidence="2 3">
    <name type="scientific">Elysia marginata</name>
    <dbReference type="NCBI Taxonomy" id="1093978"/>
    <lineage>
        <taxon>Eukaryota</taxon>
        <taxon>Metazoa</taxon>
        <taxon>Spiralia</taxon>
        <taxon>Lophotrochozoa</taxon>
        <taxon>Mollusca</taxon>
        <taxon>Gastropoda</taxon>
        <taxon>Heterobranchia</taxon>
        <taxon>Euthyneura</taxon>
        <taxon>Panpulmonata</taxon>
        <taxon>Sacoglossa</taxon>
        <taxon>Placobranchoidea</taxon>
        <taxon>Plakobranchidae</taxon>
        <taxon>Elysia</taxon>
    </lineage>
</organism>
<dbReference type="Proteomes" id="UP000762676">
    <property type="component" value="Unassembled WGS sequence"/>
</dbReference>
<comment type="caution">
    <text evidence="2">The sequence shown here is derived from an EMBL/GenBank/DDBJ whole genome shotgun (WGS) entry which is preliminary data.</text>
</comment>
<dbReference type="EMBL" id="BMAT01000478">
    <property type="protein sequence ID" value="GFR67093.1"/>
    <property type="molecule type" value="Genomic_DNA"/>
</dbReference>
<reference evidence="2 3" key="1">
    <citation type="journal article" date="2021" name="Elife">
        <title>Chloroplast acquisition without the gene transfer in kleptoplastic sea slugs, Plakobranchus ocellatus.</title>
        <authorList>
            <person name="Maeda T."/>
            <person name="Takahashi S."/>
            <person name="Yoshida T."/>
            <person name="Shimamura S."/>
            <person name="Takaki Y."/>
            <person name="Nagai Y."/>
            <person name="Toyoda A."/>
            <person name="Suzuki Y."/>
            <person name="Arimoto A."/>
            <person name="Ishii H."/>
            <person name="Satoh N."/>
            <person name="Nishiyama T."/>
            <person name="Hasebe M."/>
            <person name="Maruyama T."/>
            <person name="Minagawa J."/>
            <person name="Obokata J."/>
            <person name="Shigenobu S."/>
        </authorList>
    </citation>
    <scope>NUCLEOTIDE SEQUENCE [LARGE SCALE GENOMIC DNA]</scope>
</reference>
<gene>
    <name evidence="2" type="ORF">ElyMa_000244900</name>
</gene>
<evidence type="ECO:0000313" key="3">
    <source>
        <dbReference type="Proteomes" id="UP000762676"/>
    </source>
</evidence>
<protein>
    <submittedName>
        <fullName evidence="2">Uncharacterized protein</fullName>
    </submittedName>
</protein>
<accession>A0AAV4F163</accession>
<dbReference type="AlphaFoldDB" id="A0AAV4F163"/>
<proteinExistence type="predicted"/>